<feature type="transmembrane region" description="Helical" evidence="11">
    <location>
        <begin position="451"/>
        <end position="474"/>
    </location>
</feature>
<dbReference type="OrthoDB" id="3298904at2"/>
<dbReference type="PANTHER" id="PTHR43221">
    <property type="entry name" value="PROTEASE HTPX"/>
    <property type="match status" value="1"/>
</dbReference>
<dbReference type="InterPro" id="IPR001915">
    <property type="entry name" value="Peptidase_M48"/>
</dbReference>
<feature type="transmembrane region" description="Helical" evidence="11">
    <location>
        <begin position="649"/>
        <end position="674"/>
    </location>
</feature>
<dbReference type="Gene3D" id="3.30.2010.10">
    <property type="entry name" value="Metalloproteases ('zincins'), catalytic domain"/>
    <property type="match status" value="1"/>
</dbReference>
<evidence type="ECO:0000259" key="12">
    <source>
        <dbReference type="Pfam" id="PF01435"/>
    </source>
</evidence>
<keyword evidence="7" id="KW-0862">Zinc</keyword>
<feature type="transmembrane region" description="Helical" evidence="11">
    <location>
        <begin position="341"/>
        <end position="364"/>
    </location>
</feature>
<keyword evidence="3" id="KW-0645">Protease</keyword>
<sequence length="900" mass="94395">MTATAESRPRPLRWLYGLIAITLASIGVAAGNVFFYGPLSLIVPEVKATARCEALHRGSSDALRACTAEQVRLRGSVVAVAVLVLLAGAVAVAVAVPWRDLRRLRRLGRLDAPMAQDRFAELCRRHGLSGRQTPRLWVAGPAVRHAFTTGLPGRRPTIVVPARLALDPGDRFDAVVTHEIAHVLARDVTWVSAVRGPAWLFVPALALASMPAFGRIGGSPELIAAQVGIALLAAAVVLLAAALLRLREHEADRYAAGAGMEPALVALFSRATPARPSGPVAWARRALARHPEAADRSLALRHTARAYEGGLVQAAAVGFVTVAAMNTVVALTLFWNPRLSSWGGGVLPTLTGVAVLALLFPSLVRRAHVHLARPQWWRAVVGVGVGVGLGSLLVHAIAVTSPRYPLVWPGSPARAALAVAVFALAVAGVVALAVGAAELMARAEQPRLARLAAGATALAAVAALWPVGLVSALLHDSDDLRYFLTYGLARFAWPALALGLLLVYALSLRRAPRRLLPWLVALAAATVAGAAAILVQPATSQLTDQLRAQQQRWWICAAAGVVVLVVVALATPLPHGWAWAVLAATATTGAATAVHYGYGWLTDRPTEPDLFAADVAVAPVWLGYATMLLAALLVPLAGRCDGVAPLARWRAVAPTVAAAVLVGVVALALVVVGVPGGVAMNAAQRQLAAFDKRYEAARRVLTPRQAERVAQSATLVLPLTWSVPESGPPGQGIVSPGVAVSDPACEPLVRERFLAVGEPHLRATGKRTYTSDSGDGGLKYTDLTVTVYAYDAAVGEAVLTAARDARRACSSFTLGEPPGSLDFQVRAGTPPPAGELAWRYDSTMSTTVAGVPFSGANAYVMLAVGYTVVTVHLSAQQEPLDEELLRRVLATTERTVLYPG</sequence>
<organism evidence="13 14">
    <name type="scientific">Micromonospora phaseoli</name>
    <dbReference type="NCBI Taxonomy" id="1144548"/>
    <lineage>
        <taxon>Bacteria</taxon>
        <taxon>Bacillati</taxon>
        <taxon>Actinomycetota</taxon>
        <taxon>Actinomycetes</taxon>
        <taxon>Micromonosporales</taxon>
        <taxon>Micromonosporaceae</taxon>
        <taxon>Micromonospora</taxon>
    </lineage>
</organism>
<keyword evidence="8 11" id="KW-1133">Transmembrane helix</keyword>
<feature type="domain" description="Peptidase M48" evidence="12">
    <location>
        <begin position="117"/>
        <end position="303"/>
    </location>
</feature>
<keyword evidence="6" id="KW-0378">Hydrolase</keyword>
<feature type="transmembrane region" description="Helical" evidence="11">
    <location>
        <begin position="486"/>
        <end position="506"/>
    </location>
</feature>
<evidence type="ECO:0000256" key="1">
    <source>
        <dbReference type="ARBA" id="ARBA00001947"/>
    </source>
</evidence>
<evidence type="ECO:0000256" key="8">
    <source>
        <dbReference type="ARBA" id="ARBA00022989"/>
    </source>
</evidence>
<feature type="transmembrane region" description="Helical" evidence="11">
    <location>
        <begin position="417"/>
        <end position="439"/>
    </location>
</feature>
<feature type="transmembrane region" description="Helical" evidence="11">
    <location>
        <begin position="376"/>
        <end position="397"/>
    </location>
</feature>
<keyword evidence="10 11" id="KW-0472">Membrane</keyword>
<keyword evidence="9" id="KW-0482">Metalloprotease</keyword>
<evidence type="ECO:0000256" key="10">
    <source>
        <dbReference type="ARBA" id="ARBA00023136"/>
    </source>
</evidence>
<keyword evidence="2" id="KW-1003">Cell membrane</keyword>
<feature type="transmembrane region" description="Helical" evidence="11">
    <location>
        <begin position="198"/>
        <end position="217"/>
    </location>
</feature>
<dbReference type="GO" id="GO:0046872">
    <property type="term" value="F:metal ion binding"/>
    <property type="evidence" value="ECO:0007669"/>
    <property type="project" value="UniProtKB-KW"/>
</dbReference>
<dbReference type="GO" id="GO:0006508">
    <property type="term" value="P:proteolysis"/>
    <property type="evidence" value="ECO:0007669"/>
    <property type="project" value="UniProtKB-KW"/>
</dbReference>
<feature type="transmembrane region" description="Helical" evidence="11">
    <location>
        <begin position="223"/>
        <end position="244"/>
    </location>
</feature>
<proteinExistence type="predicted"/>
<dbReference type="RefSeq" id="WP_092376878.1">
    <property type="nucleotide sequence ID" value="NZ_BOPI01000022.1"/>
</dbReference>
<dbReference type="PANTHER" id="PTHR43221:SF2">
    <property type="entry name" value="PROTEASE HTPX HOMOLOG"/>
    <property type="match status" value="1"/>
</dbReference>
<feature type="transmembrane region" description="Helical" evidence="11">
    <location>
        <begin position="577"/>
        <end position="598"/>
    </location>
</feature>
<reference evidence="14" key="1">
    <citation type="submission" date="2016-10" db="EMBL/GenBank/DDBJ databases">
        <authorList>
            <person name="Varghese N."/>
            <person name="Submissions S."/>
        </authorList>
    </citation>
    <scope>NUCLEOTIDE SEQUENCE [LARGE SCALE GENOMIC DNA]</scope>
    <source>
        <strain evidence="14">CGMCC 4.7038</strain>
    </source>
</reference>
<evidence type="ECO:0000256" key="6">
    <source>
        <dbReference type="ARBA" id="ARBA00022801"/>
    </source>
</evidence>
<evidence type="ECO:0000313" key="14">
    <source>
        <dbReference type="Proteomes" id="UP000198707"/>
    </source>
</evidence>
<evidence type="ECO:0000256" key="3">
    <source>
        <dbReference type="ARBA" id="ARBA00022670"/>
    </source>
</evidence>
<protein>
    <submittedName>
        <fullName evidence="13">Peptidase family M48</fullName>
    </submittedName>
</protein>
<evidence type="ECO:0000256" key="5">
    <source>
        <dbReference type="ARBA" id="ARBA00022723"/>
    </source>
</evidence>
<dbReference type="GO" id="GO:0004222">
    <property type="term" value="F:metalloendopeptidase activity"/>
    <property type="evidence" value="ECO:0007669"/>
    <property type="project" value="InterPro"/>
</dbReference>
<evidence type="ECO:0000313" key="13">
    <source>
        <dbReference type="EMBL" id="SEI98788.1"/>
    </source>
</evidence>
<evidence type="ECO:0000256" key="9">
    <source>
        <dbReference type="ARBA" id="ARBA00023049"/>
    </source>
</evidence>
<feature type="transmembrane region" description="Helical" evidence="11">
    <location>
        <begin position="12"/>
        <end position="35"/>
    </location>
</feature>
<feature type="transmembrane region" description="Helical" evidence="11">
    <location>
        <begin position="518"/>
        <end position="539"/>
    </location>
</feature>
<name>A0A1H6V2K9_9ACTN</name>
<keyword evidence="14" id="KW-1185">Reference proteome</keyword>
<accession>A0A1H6V2K9</accession>
<feature type="transmembrane region" description="Helical" evidence="11">
    <location>
        <begin position="77"/>
        <end position="98"/>
    </location>
</feature>
<keyword evidence="5" id="KW-0479">Metal-binding</keyword>
<dbReference type="AlphaFoldDB" id="A0A1H6V2K9"/>
<feature type="transmembrane region" description="Helical" evidence="11">
    <location>
        <begin position="551"/>
        <end position="570"/>
    </location>
</feature>
<gene>
    <name evidence="13" type="ORF">SAMN05443287_102509</name>
</gene>
<evidence type="ECO:0000256" key="7">
    <source>
        <dbReference type="ARBA" id="ARBA00022833"/>
    </source>
</evidence>
<keyword evidence="4 11" id="KW-0812">Transmembrane</keyword>
<evidence type="ECO:0000256" key="4">
    <source>
        <dbReference type="ARBA" id="ARBA00022692"/>
    </source>
</evidence>
<dbReference type="EMBL" id="FNYV01000002">
    <property type="protein sequence ID" value="SEI98788.1"/>
    <property type="molecule type" value="Genomic_DNA"/>
</dbReference>
<dbReference type="STRING" id="1144548.SAMN05443287_102509"/>
<evidence type="ECO:0000256" key="11">
    <source>
        <dbReference type="SAM" id="Phobius"/>
    </source>
</evidence>
<dbReference type="InterPro" id="IPR050083">
    <property type="entry name" value="HtpX_protease"/>
</dbReference>
<feature type="transmembrane region" description="Helical" evidence="11">
    <location>
        <begin position="618"/>
        <end position="637"/>
    </location>
</feature>
<comment type="cofactor">
    <cofactor evidence="1">
        <name>Zn(2+)</name>
        <dbReference type="ChEBI" id="CHEBI:29105"/>
    </cofactor>
</comment>
<dbReference type="Pfam" id="PF01435">
    <property type="entry name" value="Peptidase_M48"/>
    <property type="match status" value="1"/>
</dbReference>
<feature type="transmembrane region" description="Helical" evidence="11">
    <location>
        <begin position="311"/>
        <end position="335"/>
    </location>
</feature>
<dbReference type="Proteomes" id="UP000198707">
    <property type="component" value="Unassembled WGS sequence"/>
</dbReference>
<evidence type="ECO:0000256" key="2">
    <source>
        <dbReference type="ARBA" id="ARBA00022475"/>
    </source>
</evidence>